<evidence type="ECO:0000313" key="2">
    <source>
        <dbReference type="Proteomes" id="UP001276659"/>
    </source>
</evidence>
<dbReference type="AlphaFoldDB" id="A0AAD9Z6D1"/>
<evidence type="ECO:0000313" key="1">
    <source>
        <dbReference type="EMBL" id="KAK3170348.1"/>
    </source>
</evidence>
<keyword evidence="2" id="KW-1185">Reference proteome</keyword>
<dbReference type="EMBL" id="JASNWA010000009">
    <property type="protein sequence ID" value="KAK3170348.1"/>
    <property type="molecule type" value="Genomic_DNA"/>
</dbReference>
<dbReference type="InterPro" id="IPR029058">
    <property type="entry name" value="AB_hydrolase_fold"/>
</dbReference>
<organism evidence="1 2">
    <name type="scientific">Lepraria neglecta</name>
    <dbReference type="NCBI Taxonomy" id="209136"/>
    <lineage>
        <taxon>Eukaryota</taxon>
        <taxon>Fungi</taxon>
        <taxon>Dikarya</taxon>
        <taxon>Ascomycota</taxon>
        <taxon>Pezizomycotina</taxon>
        <taxon>Lecanoromycetes</taxon>
        <taxon>OSLEUM clade</taxon>
        <taxon>Lecanoromycetidae</taxon>
        <taxon>Lecanorales</taxon>
        <taxon>Lecanorineae</taxon>
        <taxon>Stereocaulaceae</taxon>
        <taxon>Lepraria</taxon>
    </lineage>
</organism>
<sequence>MSVNTSLIHPRLFTTLILYDPIIQSSVPQGIFLANITNNRKDHWPSRAEAETYFRDLKPHSSWDERVLNLWLEYGLREIPISRHHASSEAATTRLKSITLTTPKNLESRSYIRHISPSTPDLDPSTSHTTHPFYRPEPAITLANLPHLRPSLLYVFPEKSAMATLELQEEKMERTGVGVGGSGGEKAGAVVREVLKGAGHLCVFEGVGECAEVSVRWLEAQLRVLEERDEEENGEKAVGEDDWKEKVQEWMKSRGKAKPRL</sequence>
<proteinExistence type="predicted"/>
<reference evidence="1" key="1">
    <citation type="submission" date="2022-11" db="EMBL/GenBank/DDBJ databases">
        <title>Chromosomal genome sequence assembly and mating type (MAT) locus characterization of the leprose asexual lichenized fungus Lepraria neglecta (Nyl.) Erichsen.</title>
        <authorList>
            <person name="Allen J.L."/>
            <person name="Pfeffer B."/>
        </authorList>
    </citation>
    <scope>NUCLEOTIDE SEQUENCE</scope>
    <source>
        <strain evidence="1">Allen 5258</strain>
    </source>
</reference>
<gene>
    <name evidence="1" type="ORF">OEA41_009735</name>
</gene>
<accession>A0AAD9Z6D1</accession>
<dbReference type="Proteomes" id="UP001276659">
    <property type="component" value="Unassembled WGS sequence"/>
</dbReference>
<name>A0AAD9Z6D1_9LECA</name>
<protein>
    <submittedName>
        <fullName evidence="1">Uncharacterized protein</fullName>
    </submittedName>
</protein>
<dbReference type="Gene3D" id="3.40.50.1820">
    <property type="entry name" value="alpha/beta hydrolase"/>
    <property type="match status" value="1"/>
</dbReference>
<comment type="caution">
    <text evidence="1">The sequence shown here is derived from an EMBL/GenBank/DDBJ whole genome shotgun (WGS) entry which is preliminary data.</text>
</comment>